<evidence type="ECO:0000256" key="3">
    <source>
        <dbReference type="PIRSR" id="PIRSR607837-1"/>
    </source>
</evidence>
<keyword evidence="2 3" id="KW-0479">Metal-binding</keyword>
<name>A0A1I4W4D4_9FLAO</name>
<organism evidence="4 5">
    <name type="scientific">Paenimyroides ummariense</name>
    <dbReference type="NCBI Taxonomy" id="913024"/>
    <lineage>
        <taxon>Bacteria</taxon>
        <taxon>Pseudomonadati</taxon>
        <taxon>Bacteroidota</taxon>
        <taxon>Flavobacteriia</taxon>
        <taxon>Flavobacteriales</taxon>
        <taxon>Flavobacteriaceae</taxon>
        <taxon>Paenimyroides</taxon>
    </lineage>
</organism>
<proteinExistence type="inferred from homology"/>
<evidence type="ECO:0000313" key="5">
    <source>
        <dbReference type="Proteomes" id="UP000199036"/>
    </source>
</evidence>
<dbReference type="Proteomes" id="UP000199036">
    <property type="component" value="Unassembled WGS sequence"/>
</dbReference>
<evidence type="ECO:0000256" key="2">
    <source>
        <dbReference type="ARBA" id="ARBA00022723"/>
    </source>
</evidence>
<keyword evidence="5" id="KW-1185">Reference proteome</keyword>
<dbReference type="RefSeq" id="WP_091517358.1">
    <property type="nucleotide sequence ID" value="NZ_FOVI01000001.1"/>
</dbReference>
<dbReference type="OrthoDB" id="119432at2"/>
<dbReference type="InterPro" id="IPR034660">
    <property type="entry name" value="DinB/YfiT-like"/>
</dbReference>
<dbReference type="STRING" id="913024.SAMN05421741_10169"/>
<dbReference type="SUPFAM" id="SSF109854">
    <property type="entry name" value="DinB/YfiT-like putative metalloenzymes"/>
    <property type="match status" value="1"/>
</dbReference>
<comment type="similarity">
    <text evidence="1">Belongs to the DinB family.</text>
</comment>
<reference evidence="5" key="1">
    <citation type="submission" date="2016-10" db="EMBL/GenBank/DDBJ databases">
        <authorList>
            <person name="Varghese N."/>
            <person name="Submissions S."/>
        </authorList>
    </citation>
    <scope>NUCLEOTIDE SEQUENCE [LARGE SCALE GENOMIC DNA]</scope>
    <source>
        <strain evidence="5">DS-12</strain>
    </source>
</reference>
<dbReference type="Pfam" id="PF05163">
    <property type="entry name" value="DinB"/>
    <property type="match status" value="1"/>
</dbReference>
<protein>
    <submittedName>
        <fullName evidence="4">Uncharacterized damage-inducible protein DinB (Forms a four-helix bundle)</fullName>
    </submittedName>
</protein>
<dbReference type="GO" id="GO:0046872">
    <property type="term" value="F:metal ion binding"/>
    <property type="evidence" value="ECO:0007669"/>
    <property type="project" value="UniProtKB-KW"/>
</dbReference>
<accession>A0A1I4W4D4</accession>
<dbReference type="AlphaFoldDB" id="A0A1I4W4D4"/>
<feature type="binding site" evidence="3">
    <location>
        <position position="47"/>
    </location>
    <ligand>
        <name>a divalent metal cation</name>
        <dbReference type="ChEBI" id="CHEBI:60240"/>
    </ligand>
</feature>
<evidence type="ECO:0000313" key="4">
    <source>
        <dbReference type="EMBL" id="SFN08564.1"/>
    </source>
</evidence>
<dbReference type="EMBL" id="FOVI01000001">
    <property type="protein sequence ID" value="SFN08564.1"/>
    <property type="molecule type" value="Genomic_DNA"/>
</dbReference>
<feature type="binding site" evidence="3">
    <location>
        <position position="137"/>
    </location>
    <ligand>
        <name>a divalent metal cation</name>
        <dbReference type="ChEBI" id="CHEBI:60240"/>
    </ligand>
</feature>
<sequence length="164" mass="18800">MSIKKALLIELEREKANTKRIISRLNNESFGYKPHEKSMTLGELTNHIVELHNWVDFVLSKETFDFHVDYVPTKLTSVDDLLSKLESDFEKNKAIIEQMNEEIVFEDWALKAGDHIIAAMPKTGALRFIVTNHLIHHRGQLTVYMRLLDIPVPGIYGPSADDKA</sequence>
<gene>
    <name evidence="4" type="ORF">SAMN05421741_10169</name>
</gene>
<evidence type="ECO:0000256" key="1">
    <source>
        <dbReference type="ARBA" id="ARBA00008635"/>
    </source>
</evidence>
<feature type="binding site" evidence="3">
    <location>
        <position position="133"/>
    </location>
    <ligand>
        <name>a divalent metal cation</name>
        <dbReference type="ChEBI" id="CHEBI:60240"/>
    </ligand>
</feature>
<dbReference type="Gene3D" id="1.20.120.450">
    <property type="entry name" value="dinb family like domain"/>
    <property type="match status" value="1"/>
</dbReference>
<dbReference type="InterPro" id="IPR007837">
    <property type="entry name" value="DinB"/>
</dbReference>